<evidence type="ECO:0000313" key="2">
    <source>
        <dbReference type="Proteomes" id="UP001595765"/>
    </source>
</evidence>
<proteinExistence type="predicted"/>
<organism evidence="1 2">
    <name type="scientific">Streptomyces polygonati</name>
    <dbReference type="NCBI Taxonomy" id="1617087"/>
    <lineage>
        <taxon>Bacteria</taxon>
        <taxon>Bacillati</taxon>
        <taxon>Actinomycetota</taxon>
        <taxon>Actinomycetes</taxon>
        <taxon>Kitasatosporales</taxon>
        <taxon>Streptomycetaceae</taxon>
        <taxon>Streptomyces</taxon>
    </lineage>
</organism>
<dbReference type="EMBL" id="JBHSBB010000018">
    <property type="protein sequence ID" value="MFC4034789.1"/>
    <property type="molecule type" value="Genomic_DNA"/>
</dbReference>
<keyword evidence="2" id="KW-1185">Reference proteome</keyword>
<comment type="caution">
    <text evidence="1">The sequence shown here is derived from an EMBL/GenBank/DDBJ whole genome shotgun (WGS) entry which is preliminary data.</text>
</comment>
<dbReference type="InterPro" id="IPR023375">
    <property type="entry name" value="ADC_dom_sf"/>
</dbReference>
<dbReference type="Gene3D" id="2.40.400.10">
    <property type="entry name" value="Acetoacetate decarboxylase-like"/>
    <property type="match status" value="1"/>
</dbReference>
<dbReference type="InterPro" id="IPR010451">
    <property type="entry name" value="Acetoacetate_decarboxylase"/>
</dbReference>
<protein>
    <submittedName>
        <fullName evidence="1">Acetoacetate decarboxylase family protein</fullName>
    </submittedName>
</protein>
<accession>A0ABV8HRX1</accession>
<dbReference type="SUPFAM" id="SSF160104">
    <property type="entry name" value="Acetoacetate decarboxylase-like"/>
    <property type="match status" value="1"/>
</dbReference>
<sequence>MLSGTADPEAMAAGAPFVAAPATEPVVCRGAELLQAVYEVRSAGRQDLLPPALHPVSPPAVTLTVLRAEESDIGPFTLAETRIICRSGPRSRGLHVSCFVQGEEAARVLAERWGYRVRAAEVELRHRYDRSTAEVRRDGLRPLVLDLLAPRPLSAGDLQFTDAMHLVRTPAGTRLLQVERAYQVRAAERGRPSLAEFDGAAWGESRLRPTQPISAVWAAADVTIRPVRYVCRADVGALEGTERIGQ</sequence>
<evidence type="ECO:0000313" key="1">
    <source>
        <dbReference type="EMBL" id="MFC4034789.1"/>
    </source>
</evidence>
<reference evidence="2" key="1">
    <citation type="journal article" date="2019" name="Int. J. Syst. Evol. Microbiol.">
        <title>The Global Catalogue of Microorganisms (GCM) 10K type strain sequencing project: providing services to taxonomists for standard genome sequencing and annotation.</title>
        <authorList>
            <consortium name="The Broad Institute Genomics Platform"/>
            <consortium name="The Broad Institute Genome Sequencing Center for Infectious Disease"/>
            <person name="Wu L."/>
            <person name="Ma J."/>
        </authorList>
    </citation>
    <scope>NUCLEOTIDE SEQUENCE [LARGE SCALE GENOMIC DNA]</scope>
    <source>
        <strain evidence="2">CGMCC 4.7237</strain>
    </source>
</reference>
<dbReference type="Pfam" id="PF06314">
    <property type="entry name" value="ADC"/>
    <property type="match status" value="1"/>
</dbReference>
<name>A0ABV8HRX1_9ACTN</name>
<dbReference type="RefSeq" id="WP_386433627.1">
    <property type="nucleotide sequence ID" value="NZ_JBHSBB010000018.1"/>
</dbReference>
<dbReference type="Proteomes" id="UP001595765">
    <property type="component" value="Unassembled WGS sequence"/>
</dbReference>
<gene>
    <name evidence="1" type="ORF">ACFO3J_25465</name>
</gene>